<dbReference type="KEGG" id="paby:Ga0080574_TMP2039"/>
<organism evidence="3 4">
    <name type="scientific">Salipiger abyssi</name>
    <dbReference type="NCBI Taxonomy" id="1250539"/>
    <lineage>
        <taxon>Bacteria</taxon>
        <taxon>Pseudomonadati</taxon>
        <taxon>Pseudomonadota</taxon>
        <taxon>Alphaproteobacteria</taxon>
        <taxon>Rhodobacterales</taxon>
        <taxon>Roseobacteraceae</taxon>
        <taxon>Salipiger</taxon>
    </lineage>
</organism>
<evidence type="ECO:0000313" key="3">
    <source>
        <dbReference type="EMBL" id="APZ52373.1"/>
    </source>
</evidence>
<dbReference type="Pfam" id="PF00581">
    <property type="entry name" value="Rhodanese"/>
    <property type="match status" value="1"/>
</dbReference>
<evidence type="ECO:0000313" key="4">
    <source>
        <dbReference type="Proteomes" id="UP000187059"/>
    </source>
</evidence>
<protein>
    <submittedName>
        <fullName evidence="3">Rhodanese-like protein</fullName>
    </submittedName>
</protein>
<reference evidence="3 4" key="1">
    <citation type="submission" date="2016-04" db="EMBL/GenBank/DDBJ databases">
        <title>Deep-sea bacteria in the southern Pacific.</title>
        <authorList>
            <person name="Tang K."/>
        </authorList>
    </citation>
    <scope>NUCLEOTIDE SEQUENCE [LARGE SCALE GENOMIC DNA]</scope>
    <source>
        <strain evidence="3 4">JLT2014</strain>
    </source>
</reference>
<dbReference type="Proteomes" id="UP000187059">
    <property type="component" value="Chromosome"/>
</dbReference>
<keyword evidence="4" id="KW-1185">Reference proteome</keyword>
<dbReference type="AlphaFoldDB" id="A0A1P8USJ0"/>
<dbReference type="STRING" id="1250539.Ga0080574_TMP2039"/>
<feature type="signal peptide" evidence="1">
    <location>
        <begin position="1"/>
        <end position="21"/>
    </location>
</feature>
<proteinExistence type="predicted"/>
<evidence type="ECO:0000259" key="2">
    <source>
        <dbReference type="PROSITE" id="PS50206"/>
    </source>
</evidence>
<dbReference type="SMART" id="SM00450">
    <property type="entry name" value="RHOD"/>
    <property type="match status" value="1"/>
</dbReference>
<dbReference type="EMBL" id="CP015093">
    <property type="protein sequence ID" value="APZ52373.1"/>
    <property type="molecule type" value="Genomic_DNA"/>
</dbReference>
<dbReference type="PROSITE" id="PS50206">
    <property type="entry name" value="RHODANESE_3"/>
    <property type="match status" value="1"/>
</dbReference>
<name>A0A1P8USJ0_9RHOB</name>
<gene>
    <name evidence="3" type="ORF">Ga0080574_TMP2039</name>
</gene>
<feature type="domain" description="Rhodanese" evidence="2">
    <location>
        <begin position="82"/>
        <end position="188"/>
    </location>
</feature>
<evidence type="ECO:0000256" key="1">
    <source>
        <dbReference type="SAM" id="SignalP"/>
    </source>
</evidence>
<dbReference type="Gene3D" id="3.40.250.10">
    <property type="entry name" value="Rhodanese-like domain"/>
    <property type="match status" value="1"/>
</dbReference>
<dbReference type="InterPro" id="IPR001763">
    <property type="entry name" value="Rhodanese-like_dom"/>
</dbReference>
<sequence precursor="true">MLQGVCLTGLAACLAAGVASADQSRITPDMAGFAVSLNGETLTVTREGDACPPACVQPMRAAPGIATIGELELLAFLEHSAAAGTGLLIDARLPEGFASATLPGAVNVPAATLAADNPYRSDLLAALGVQGGDFSAAFDLVIFAAGPAAPEAPEALRSLRDAGYPAEKLSYYRGGVQGWTALGLSAATAP</sequence>
<dbReference type="OrthoDB" id="9784513at2"/>
<dbReference type="RefSeq" id="WP_076698385.1">
    <property type="nucleotide sequence ID" value="NZ_CP015093.1"/>
</dbReference>
<dbReference type="SUPFAM" id="SSF52821">
    <property type="entry name" value="Rhodanese/Cell cycle control phosphatase"/>
    <property type="match status" value="1"/>
</dbReference>
<accession>A0A1P8USJ0</accession>
<feature type="chain" id="PRO_5012862800" evidence="1">
    <location>
        <begin position="22"/>
        <end position="190"/>
    </location>
</feature>
<keyword evidence="1" id="KW-0732">Signal</keyword>
<dbReference type="InterPro" id="IPR036873">
    <property type="entry name" value="Rhodanese-like_dom_sf"/>
</dbReference>